<gene>
    <name evidence="1" type="ORF">M5D96_003826</name>
</gene>
<dbReference type="AlphaFoldDB" id="A0A9P9YSX4"/>
<keyword evidence="2" id="KW-1185">Reference proteome</keyword>
<dbReference type="Proteomes" id="UP001059596">
    <property type="component" value="Unassembled WGS sequence"/>
</dbReference>
<evidence type="ECO:0000313" key="1">
    <source>
        <dbReference type="EMBL" id="KAI8042513.1"/>
    </source>
</evidence>
<comment type="caution">
    <text evidence="1">The sequence shown here is derived from an EMBL/GenBank/DDBJ whole genome shotgun (WGS) entry which is preliminary data.</text>
</comment>
<accession>A0A9P9YSX4</accession>
<proteinExistence type="predicted"/>
<organism evidence="1 2">
    <name type="scientific">Drosophila gunungcola</name>
    <name type="common">fruit fly</name>
    <dbReference type="NCBI Taxonomy" id="103775"/>
    <lineage>
        <taxon>Eukaryota</taxon>
        <taxon>Metazoa</taxon>
        <taxon>Ecdysozoa</taxon>
        <taxon>Arthropoda</taxon>
        <taxon>Hexapoda</taxon>
        <taxon>Insecta</taxon>
        <taxon>Pterygota</taxon>
        <taxon>Neoptera</taxon>
        <taxon>Endopterygota</taxon>
        <taxon>Diptera</taxon>
        <taxon>Brachycera</taxon>
        <taxon>Muscomorpha</taxon>
        <taxon>Ephydroidea</taxon>
        <taxon>Drosophilidae</taxon>
        <taxon>Drosophila</taxon>
        <taxon>Sophophora</taxon>
    </lineage>
</organism>
<evidence type="ECO:0000313" key="2">
    <source>
        <dbReference type="Proteomes" id="UP001059596"/>
    </source>
</evidence>
<dbReference type="EMBL" id="JAMKOV010000002">
    <property type="protein sequence ID" value="KAI8042513.1"/>
    <property type="molecule type" value="Genomic_DNA"/>
</dbReference>
<sequence>MDPDPYLLQLDASIWANAAHFEAVLDRLDRFREELEAQTRSFLEFLPVQSCASPQVVDVEDVSPPKRIRSDPDMSQKEEPYKCPVCLLIEKKKDKYSEECLFF</sequence>
<reference evidence="1" key="1">
    <citation type="journal article" date="2023" name="Genome Biol. Evol.">
        <title>Long-read-based Genome Assembly of Drosophila gunungcola Reveals Fewer Chemosensory Genes in Flower-breeding Species.</title>
        <authorList>
            <person name="Negi A."/>
            <person name="Liao B.Y."/>
            <person name="Yeh S.D."/>
        </authorList>
    </citation>
    <scope>NUCLEOTIDE SEQUENCE</scope>
    <source>
        <strain evidence="1">Sukarami</strain>
    </source>
</reference>
<protein>
    <submittedName>
        <fullName evidence="1">Uncharacterized protein</fullName>
    </submittedName>
</protein>
<name>A0A9P9YSX4_9MUSC</name>